<reference evidence="2 3" key="2">
    <citation type="journal article" date="2012" name="PLoS Pathog.">
        <title>Diverse lifestyles and strategies of plant pathogenesis encoded in the genomes of eighteen Dothideomycetes fungi.</title>
        <authorList>
            <person name="Ohm R.A."/>
            <person name="Feau N."/>
            <person name="Henrissat B."/>
            <person name="Schoch C.L."/>
            <person name="Horwitz B.A."/>
            <person name="Barry K.W."/>
            <person name="Condon B.J."/>
            <person name="Copeland A.C."/>
            <person name="Dhillon B."/>
            <person name="Glaser F."/>
            <person name="Hesse C.N."/>
            <person name="Kosti I."/>
            <person name="LaButti K."/>
            <person name="Lindquist E.A."/>
            <person name="Lucas S."/>
            <person name="Salamov A.A."/>
            <person name="Bradshaw R.E."/>
            <person name="Ciuffetti L."/>
            <person name="Hamelin R.C."/>
            <person name="Kema G.H.J."/>
            <person name="Lawrence C."/>
            <person name="Scott J.A."/>
            <person name="Spatafora J.W."/>
            <person name="Turgeon B.G."/>
            <person name="de Wit P.J.G.M."/>
            <person name="Zhong S."/>
            <person name="Goodwin S.B."/>
            <person name="Grigoriev I.V."/>
        </authorList>
    </citation>
    <scope>NUCLEOTIDE SEQUENCE [LARGE SCALE GENOMIC DNA]</scope>
    <source>
        <strain evidence="3">NZE10 / CBS 128990</strain>
    </source>
</reference>
<evidence type="ECO:0000256" key="1">
    <source>
        <dbReference type="SAM" id="MobiDB-lite"/>
    </source>
</evidence>
<dbReference type="eggNOG" id="KOG1285">
    <property type="taxonomic scope" value="Eukaryota"/>
</dbReference>
<dbReference type="HOGENOM" id="CLU_2183872_0_0_1"/>
<proteinExistence type="predicted"/>
<dbReference type="OrthoDB" id="407010at2759"/>
<evidence type="ECO:0000313" key="2">
    <source>
        <dbReference type="EMBL" id="EME43973.1"/>
    </source>
</evidence>
<sequence length="109" mass="12037">MTDNFIVLYIRPVHFKGMDASLLWHRNTVGAMADLDPDARPSGEWPTVAMIVVLSEIESPAFLCFHTTNAWEEPSKHNENEVDVDIWEAAHGHPPSPLLPEPGVSPAPA</sequence>
<protein>
    <submittedName>
        <fullName evidence="2">Uncharacterized protein</fullName>
    </submittedName>
</protein>
<accession>N1PLS3</accession>
<gene>
    <name evidence="2" type="ORF">DOTSEDRAFT_71697</name>
</gene>
<evidence type="ECO:0000313" key="3">
    <source>
        <dbReference type="Proteomes" id="UP000016933"/>
    </source>
</evidence>
<dbReference type="AlphaFoldDB" id="N1PLS3"/>
<organism evidence="2 3">
    <name type="scientific">Dothistroma septosporum (strain NZE10 / CBS 128990)</name>
    <name type="common">Red band needle blight fungus</name>
    <name type="synonym">Mycosphaerella pini</name>
    <dbReference type="NCBI Taxonomy" id="675120"/>
    <lineage>
        <taxon>Eukaryota</taxon>
        <taxon>Fungi</taxon>
        <taxon>Dikarya</taxon>
        <taxon>Ascomycota</taxon>
        <taxon>Pezizomycotina</taxon>
        <taxon>Dothideomycetes</taxon>
        <taxon>Dothideomycetidae</taxon>
        <taxon>Mycosphaerellales</taxon>
        <taxon>Mycosphaerellaceae</taxon>
        <taxon>Dothistroma</taxon>
    </lineage>
</organism>
<dbReference type="EMBL" id="KB446539">
    <property type="protein sequence ID" value="EME43973.1"/>
    <property type="molecule type" value="Genomic_DNA"/>
</dbReference>
<name>N1PLS3_DOTSN</name>
<reference evidence="3" key="1">
    <citation type="journal article" date="2012" name="PLoS Genet.">
        <title>The genomes of the fungal plant pathogens Cladosporium fulvum and Dothistroma septosporum reveal adaptation to different hosts and lifestyles but also signatures of common ancestry.</title>
        <authorList>
            <person name="de Wit P.J.G.M."/>
            <person name="van der Burgt A."/>
            <person name="Oekmen B."/>
            <person name="Stergiopoulos I."/>
            <person name="Abd-Elsalam K.A."/>
            <person name="Aerts A.L."/>
            <person name="Bahkali A.H."/>
            <person name="Beenen H.G."/>
            <person name="Chettri P."/>
            <person name="Cox M.P."/>
            <person name="Datema E."/>
            <person name="de Vries R.P."/>
            <person name="Dhillon B."/>
            <person name="Ganley A.R."/>
            <person name="Griffiths S.A."/>
            <person name="Guo Y."/>
            <person name="Hamelin R.C."/>
            <person name="Henrissat B."/>
            <person name="Kabir M.S."/>
            <person name="Jashni M.K."/>
            <person name="Kema G."/>
            <person name="Klaubauf S."/>
            <person name="Lapidus A."/>
            <person name="Levasseur A."/>
            <person name="Lindquist E."/>
            <person name="Mehrabi R."/>
            <person name="Ohm R.A."/>
            <person name="Owen T.J."/>
            <person name="Salamov A."/>
            <person name="Schwelm A."/>
            <person name="Schijlen E."/>
            <person name="Sun H."/>
            <person name="van den Burg H.A."/>
            <person name="van Ham R.C.H.J."/>
            <person name="Zhang S."/>
            <person name="Goodwin S.B."/>
            <person name="Grigoriev I.V."/>
            <person name="Collemare J."/>
            <person name="Bradshaw R.E."/>
        </authorList>
    </citation>
    <scope>NUCLEOTIDE SEQUENCE [LARGE SCALE GENOMIC DNA]</scope>
    <source>
        <strain evidence="3">NZE10 / CBS 128990</strain>
    </source>
</reference>
<keyword evidence="3" id="KW-1185">Reference proteome</keyword>
<feature type="compositionally biased region" description="Pro residues" evidence="1">
    <location>
        <begin position="94"/>
        <end position="109"/>
    </location>
</feature>
<feature type="region of interest" description="Disordered" evidence="1">
    <location>
        <begin position="88"/>
        <end position="109"/>
    </location>
</feature>
<dbReference type="Proteomes" id="UP000016933">
    <property type="component" value="Unassembled WGS sequence"/>
</dbReference>